<dbReference type="GO" id="GO:0001510">
    <property type="term" value="P:RNA methylation"/>
    <property type="evidence" value="ECO:0007669"/>
    <property type="project" value="InterPro"/>
</dbReference>
<evidence type="ECO:0000256" key="3">
    <source>
        <dbReference type="ARBA" id="ARBA00022691"/>
    </source>
</evidence>
<dbReference type="SUPFAM" id="SSF53335">
    <property type="entry name" value="S-adenosyl-L-methionine-dependent methyltransferases"/>
    <property type="match status" value="1"/>
</dbReference>
<dbReference type="InterPro" id="IPR049560">
    <property type="entry name" value="MeTrfase_RsmB-F_NOP2_cat"/>
</dbReference>
<dbReference type="InterPro" id="IPR023267">
    <property type="entry name" value="RCMT"/>
</dbReference>
<dbReference type="InterPro" id="IPR006027">
    <property type="entry name" value="NusB_RsmB_TIM44"/>
</dbReference>
<dbReference type="PANTHER" id="PTHR22807:SF61">
    <property type="entry name" value="NOL1_NOP2_SUN FAMILY PROTEIN _ ANTITERMINATION NUSB DOMAIN-CONTAINING PROTEIN"/>
    <property type="match status" value="1"/>
</dbReference>
<dbReference type="InterPro" id="IPR029063">
    <property type="entry name" value="SAM-dependent_MTases_sf"/>
</dbReference>
<evidence type="ECO:0000256" key="2">
    <source>
        <dbReference type="ARBA" id="ARBA00022679"/>
    </source>
</evidence>
<dbReference type="Gene3D" id="1.10.940.10">
    <property type="entry name" value="NusB-like"/>
    <property type="match status" value="1"/>
</dbReference>
<name>A0A3P3F7Q5_9HYPH</name>
<dbReference type="InterPro" id="IPR035926">
    <property type="entry name" value="NusB-like_sf"/>
</dbReference>
<feature type="binding site" evidence="5">
    <location>
        <position position="309"/>
    </location>
    <ligand>
        <name>S-adenosyl-L-methionine</name>
        <dbReference type="ChEBI" id="CHEBI:59789"/>
    </ligand>
</feature>
<organism evidence="8 9">
    <name type="scientific">Mesorhizobium tamadayense</name>
    <dbReference type="NCBI Taxonomy" id="425306"/>
    <lineage>
        <taxon>Bacteria</taxon>
        <taxon>Pseudomonadati</taxon>
        <taxon>Pseudomonadota</taxon>
        <taxon>Alphaproteobacteria</taxon>
        <taxon>Hyphomicrobiales</taxon>
        <taxon>Phyllobacteriaceae</taxon>
        <taxon>Mesorhizobium</taxon>
    </lineage>
</organism>
<protein>
    <submittedName>
        <fullName evidence="8">MFS transporter</fullName>
    </submittedName>
</protein>
<evidence type="ECO:0000313" key="9">
    <source>
        <dbReference type="Proteomes" id="UP000273786"/>
    </source>
</evidence>
<sequence>MGPQPDRTARRRPQRSVVVSGAKRQRQTPGRRDGNAGEQIAGLPARKAAARLLAAVIDARTPLDGLTDNEHGHPQYRALDARDRALVRAILVTALRHRMAIAGLLAKRLEKPLPPNATALSHILHVAAAQILFLDVPDSAAVDLAVTHAKSDPRTLRFSGLVNGVLRSLARAKDAELAPALAATSEAPQWFADRLTAAYGADRASAILAAHRHEAPVDFTVKSDPALWAEKLGGIVLPTGTVRVEKLQAGVTDLPGFAEGAWWVQDAAASLPARLFGDFEGQRIADLCAAPGGKTAQLILAGANVTAVDTSKNRLARLAQNLERLGLSAELVQTDLLDYRPADLFDAVLLDTPCSSTGTVRRHPDVPWTKTEADVEKLAALQRKLLAHAVGLVKPGGRIVFSNCSLDPLEGEDLYRAFLAEVSDVAADPIRPGELAGLDPFLTPEGTLRTTPADMALGAPAISGLDGFFAARMRRAI</sequence>
<accession>A0A3P3F7Q5</accession>
<feature type="binding site" evidence="5">
    <location>
        <begin position="288"/>
        <end position="294"/>
    </location>
    <ligand>
        <name>S-adenosyl-L-methionine</name>
        <dbReference type="ChEBI" id="CHEBI:59789"/>
    </ligand>
</feature>
<dbReference type="AlphaFoldDB" id="A0A3P3F7Q5"/>
<dbReference type="GO" id="GO:0006355">
    <property type="term" value="P:regulation of DNA-templated transcription"/>
    <property type="evidence" value="ECO:0007669"/>
    <property type="project" value="InterPro"/>
</dbReference>
<dbReference type="CDD" id="cd02440">
    <property type="entry name" value="AdoMet_MTases"/>
    <property type="match status" value="1"/>
</dbReference>
<gene>
    <name evidence="8" type="ORF">EH240_26825</name>
</gene>
<dbReference type="PRINTS" id="PR02008">
    <property type="entry name" value="RCMTFAMILY"/>
</dbReference>
<evidence type="ECO:0000256" key="6">
    <source>
        <dbReference type="SAM" id="MobiDB-lite"/>
    </source>
</evidence>
<dbReference type="InterPro" id="IPR001678">
    <property type="entry name" value="MeTrfase_RsmB-F_NOP2_dom"/>
</dbReference>
<comment type="caution">
    <text evidence="8">The sequence shown here is derived from an EMBL/GenBank/DDBJ whole genome shotgun (WGS) entry which is preliminary data.</text>
</comment>
<reference evidence="8 9" key="1">
    <citation type="submission" date="2018-11" db="EMBL/GenBank/DDBJ databases">
        <title>the genome of Mesorhizobium tamadayense DSM 28320.</title>
        <authorList>
            <person name="Gao J."/>
        </authorList>
    </citation>
    <scope>NUCLEOTIDE SEQUENCE [LARGE SCALE GENOMIC DNA]</scope>
    <source>
        <strain evidence="8 9">DSM 28320</strain>
    </source>
</reference>
<dbReference type="OrthoDB" id="9810297at2"/>
<proteinExistence type="inferred from homology"/>
<dbReference type="PROSITE" id="PS51686">
    <property type="entry name" value="SAM_MT_RSMB_NOP"/>
    <property type="match status" value="1"/>
</dbReference>
<evidence type="ECO:0000256" key="5">
    <source>
        <dbReference type="PROSITE-ProRule" id="PRU01023"/>
    </source>
</evidence>
<comment type="similarity">
    <text evidence="5">Belongs to the class I-like SAM-binding methyltransferase superfamily. RsmB/NOP family.</text>
</comment>
<feature type="binding site" evidence="5">
    <location>
        <position position="351"/>
    </location>
    <ligand>
        <name>S-adenosyl-L-methionine</name>
        <dbReference type="ChEBI" id="CHEBI:59789"/>
    </ligand>
</feature>
<keyword evidence="9" id="KW-1185">Reference proteome</keyword>
<feature type="binding site" evidence="5">
    <location>
        <position position="335"/>
    </location>
    <ligand>
        <name>S-adenosyl-L-methionine</name>
        <dbReference type="ChEBI" id="CHEBI:59789"/>
    </ligand>
</feature>
<keyword evidence="2 5" id="KW-0808">Transferase</keyword>
<dbReference type="Pfam" id="PF01189">
    <property type="entry name" value="Methyltr_RsmB-F"/>
    <property type="match status" value="1"/>
</dbReference>
<dbReference type="Pfam" id="PF01029">
    <property type="entry name" value="NusB"/>
    <property type="match status" value="1"/>
</dbReference>
<dbReference type="PANTHER" id="PTHR22807">
    <property type="entry name" value="NOP2 YEAST -RELATED NOL1/NOP2/FMU SUN DOMAIN-CONTAINING"/>
    <property type="match status" value="1"/>
</dbReference>
<keyword evidence="4 5" id="KW-0694">RNA-binding</keyword>
<evidence type="ECO:0000259" key="7">
    <source>
        <dbReference type="PROSITE" id="PS51686"/>
    </source>
</evidence>
<feature type="domain" description="SAM-dependent MTase RsmB/NOP-type" evidence="7">
    <location>
        <begin position="180"/>
        <end position="476"/>
    </location>
</feature>
<evidence type="ECO:0000256" key="1">
    <source>
        <dbReference type="ARBA" id="ARBA00022603"/>
    </source>
</evidence>
<keyword evidence="1 5" id="KW-0489">Methyltransferase</keyword>
<dbReference type="Gene3D" id="3.40.50.150">
    <property type="entry name" value="Vaccinia Virus protein VP39"/>
    <property type="match status" value="1"/>
</dbReference>
<evidence type="ECO:0000256" key="4">
    <source>
        <dbReference type="ARBA" id="ARBA00022884"/>
    </source>
</evidence>
<dbReference type="Proteomes" id="UP000273786">
    <property type="component" value="Unassembled WGS sequence"/>
</dbReference>
<feature type="region of interest" description="Disordered" evidence="6">
    <location>
        <begin position="1"/>
        <end position="38"/>
    </location>
</feature>
<dbReference type="GO" id="GO:0003723">
    <property type="term" value="F:RNA binding"/>
    <property type="evidence" value="ECO:0007669"/>
    <property type="project" value="UniProtKB-UniRule"/>
</dbReference>
<keyword evidence="3 5" id="KW-0949">S-adenosyl-L-methionine</keyword>
<dbReference type="EMBL" id="RQXT01000041">
    <property type="protein sequence ID" value="RRH94670.1"/>
    <property type="molecule type" value="Genomic_DNA"/>
</dbReference>
<dbReference type="GO" id="GO:0008173">
    <property type="term" value="F:RNA methyltransferase activity"/>
    <property type="evidence" value="ECO:0007669"/>
    <property type="project" value="InterPro"/>
</dbReference>
<feature type="active site" description="Nucleophile" evidence="5">
    <location>
        <position position="404"/>
    </location>
</feature>
<evidence type="ECO:0000313" key="8">
    <source>
        <dbReference type="EMBL" id="RRH94670.1"/>
    </source>
</evidence>
<dbReference type="SUPFAM" id="SSF48013">
    <property type="entry name" value="NusB-like"/>
    <property type="match status" value="1"/>
</dbReference>